<sequence length="156" mass="18101">MKKSNGDNNKDNSDNNKDNSDNNNTRSDSSIFYIMDGIIDQLNKTKKLFIIMLLTIMIIPPIAFMLTFMLFGFPFHDGGYNNWTRNDSWGDGSSSTSNSGFHSPFRYLPLIPVIVFIVWLGIGIRQWFILSKWDKKYKKYRELQKKIDKDLGKDDA</sequence>
<reference evidence="4" key="1">
    <citation type="submission" date="2015-10" db="EMBL/GenBank/DDBJ databases">
        <title>Niche specialization of a soil ammonia-oxidizing archaeon, Candidatus Nitrosocosmicus oleophilus.</title>
        <authorList>
            <person name="Jung M.-Y."/>
            <person name="Rhee S.-K."/>
        </authorList>
    </citation>
    <scope>NUCLEOTIDE SEQUENCE [LARGE SCALE GENOMIC DNA]</scope>
    <source>
        <strain evidence="4">MY3</strain>
    </source>
</reference>
<dbReference type="RefSeq" id="WP_196817018.1">
    <property type="nucleotide sequence ID" value="NZ_CP012850.1"/>
</dbReference>
<proteinExistence type="predicted"/>
<dbReference type="AlphaFoldDB" id="A0A654LVD4"/>
<accession>A0A654LVD4</accession>
<dbReference type="EMBL" id="CP012850">
    <property type="protein sequence ID" value="ALI34339.1"/>
    <property type="molecule type" value="Genomic_DNA"/>
</dbReference>
<name>A0A654LVD4_9ARCH</name>
<feature type="transmembrane region" description="Helical" evidence="2">
    <location>
        <begin position="107"/>
        <end position="130"/>
    </location>
</feature>
<protein>
    <submittedName>
        <fullName evidence="3">Uncharacterized protein</fullName>
    </submittedName>
</protein>
<evidence type="ECO:0000313" key="3">
    <source>
        <dbReference type="EMBL" id="ALI34339.1"/>
    </source>
</evidence>
<organism evidence="3 4">
    <name type="scientific">Candidatus Nitrosocosmicus oleophilus</name>
    <dbReference type="NCBI Taxonomy" id="1353260"/>
    <lineage>
        <taxon>Archaea</taxon>
        <taxon>Nitrososphaerota</taxon>
        <taxon>Nitrososphaeria</taxon>
        <taxon>Nitrososphaerales</taxon>
        <taxon>Nitrososphaeraceae</taxon>
        <taxon>Candidatus Nitrosocosmicus</taxon>
    </lineage>
</organism>
<evidence type="ECO:0000313" key="4">
    <source>
        <dbReference type="Proteomes" id="UP000058925"/>
    </source>
</evidence>
<feature type="compositionally biased region" description="Basic and acidic residues" evidence="1">
    <location>
        <begin position="1"/>
        <end position="20"/>
    </location>
</feature>
<feature type="transmembrane region" description="Helical" evidence="2">
    <location>
        <begin position="48"/>
        <end position="73"/>
    </location>
</feature>
<feature type="region of interest" description="Disordered" evidence="1">
    <location>
        <begin position="1"/>
        <end position="23"/>
    </location>
</feature>
<evidence type="ECO:0000256" key="1">
    <source>
        <dbReference type="SAM" id="MobiDB-lite"/>
    </source>
</evidence>
<keyword evidence="2" id="KW-0472">Membrane</keyword>
<dbReference type="Proteomes" id="UP000058925">
    <property type="component" value="Chromosome"/>
</dbReference>
<dbReference type="OrthoDB" id="12370at2157"/>
<gene>
    <name evidence="3" type="ORF">NMY3_00125</name>
</gene>
<keyword evidence="2" id="KW-0812">Transmembrane</keyword>
<dbReference type="GeneID" id="60420339"/>
<evidence type="ECO:0000256" key="2">
    <source>
        <dbReference type="SAM" id="Phobius"/>
    </source>
</evidence>
<dbReference type="KEGG" id="taa:NMY3_00125"/>
<keyword evidence="4" id="KW-1185">Reference proteome</keyword>
<keyword evidence="2" id="KW-1133">Transmembrane helix</keyword>